<keyword evidence="9 15" id="KW-0863">Zinc-finger</keyword>
<dbReference type="PANTHER" id="PTHR20973:SF0">
    <property type="entry name" value="NON-STRUCTURAL MAINTENANCE OF CHROMOSOMES ELEMENT 1 HOMOLOG"/>
    <property type="match status" value="1"/>
</dbReference>
<dbReference type="AlphaFoldDB" id="A0A9P9ATJ8"/>
<comment type="subcellular location">
    <subcellularLocation>
        <location evidence="2 15">Nucleus</location>
    </subcellularLocation>
</comment>
<dbReference type="GO" id="GO:0030915">
    <property type="term" value="C:Smc5-Smc6 complex"/>
    <property type="evidence" value="ECO:0007669"/>
    <property type="project" value="UniProtKB-UniRule"/>
</dbReference>
<evidence type="ECO:0000256" key="16">
    <source>
        <dbReference type="SAM" id="MobiDB-lite"/>
    </source>
</evidence>
<keyword evidence="10 15" id="KW-0833">Ubl conjugation pathway</keyword>
<dbReference type="OrthoDB" id="185455at2759"/>
<feature type="region of interest" description="Disordered" evidence="16">
    <location>
        <begin position="141"/>
        <end position="166"/>
    </location>
</feature>
<evidence type="ECO:0000256" key="2">
    <source>
        <dbReference type="ARBA" id="ARBA00004123"/>
    </source>
</evidence>
<comment type="subunit">
    <text evidence="15">Component of the Smc5-Smc6 complex.</text>
</comment>
<keyword evidence="19" id="KW-1185">Reference proteome</keyword>
<dbReference type="GO" id="GO:0008270">
    <property type="term" value="F:zinc ion binding"/>
    <property type="evidence" value="ECO:0007669"/>
    <property type="project" value="UniProtKB-KW"/>
</dbReference>
<dbReference type="GO" id="GO:0000724">
    <property type="term" value="P:double-strand break repair via homologous recombination"/>
    <property type="evidence" value="ECO:0007669"/>
    <property type="project" value="TreeGrafter"/>
</dbReference>
<dbReference type="Gene3D" id="1.10.10.10">
    <property type="entry name" value="Winged helix-like DNA-binding domain superfamily/Winged helix DNA-binding domain"/>
    <property type="match status" value="1"/>
</dbReference>
<dbReference type="PANTHER" id="PTHR20973">
    <property type="entry name" value="NON-SMC ELEMENT 1-RELATED"/>
    <property type="match status" value="1"/>
</dbReference>
<evidence type="ECO:0000256" key="10">
    <source>
        <dbReference type="ARBA" id="ARBA00022786"/>
    </source>
</evidence>
<evidence type="ECO:0000313" key="18">
    <source>
        <dbReference type="EMBL" id="KAH6895286.1"/>
    </source>
</evidence>
<dbReference type="GO" id="GO:0005634">
    <property type="term" value="C:nucleus"/>
    <property type="evidence" value="ECO:0007669"/>
    <property type="project" value="UniProtKB-SubCell"/>
</dbReference>
<dbReference type="CDD" id="cd16493">
    <property type="entry name" value="RING-CH-C4HC3_NSE1"/>
    <property type="match status" value="1"/>
</dbReference>
<dbReference type="GO" id="GO:0061630">
    <property type="term" value="F:ubiquitin protein ligase activity"/>
    <property type="evidence" value="ECO:0007669"/>
    <property type="project" value="UniProtKB-EC"/>
</dbReference>
<name>A0A9P9ATJ8_9HYPO</name>
<dbReference type="Pfam" id="PF08746">
    <property type="entry name" value="zf-RING-like"/>
    <property type="match status" value="1"/>
</dbReference>
<reference evidence="18 19" key="1">
    <citation type="journal article" date="2021" name="Nat. Commun.">
        <title>Genetic determinants of endophytism in the Arabidopsis root mycobiome.</title>
        <authorList>
            <person name="Mesny F."/>
            <person name="Miyauchi S."/>
            <person name="Thiergart T."/>
            <person name="Pickel B."/>
            <person name="Atanasova L."/>
            <person name="Karlsson M."/>
            <person name="Huettel B."/>
            <person name="Barry K.W."/>
            <person name="Haridas S."/>
            <person name="Chen C."/>
            <person name="Bauer D."/>
            <person name="Andreopoulos W."/>
            <person name="Pangilinan J."/>
            <person name="LaButti K."/>
            <person name="Riley R."/>
            <person name="Lipzen A."/>
            <person name="Clum A."/>
            <person name="Drula E."/>
            <person name="Henrissat B."/>
            <person name="Kohler A."/>
            <person name="Grigoriev I.V."/>
            <person name="Martin F.M."/>
            <person name="Hacquard S."/>
        </authorList>
    </citation>
    <scope>NUCLEOTIDE SEQUENCE [LARGE SCALE GENOMIC DNA]</scope>
    <source>
        <strain evidence="18 19">MPI-CAGE-CH-0241</strain>
    </source>
</reference>
<dbReference type="Gene3D" id="3.30.40.10">
    <property type="entry name" value="Zinc/RING finger domain, C3HC4 (zinc finger)"/>
    <property type="match status" value="1"/>
</dbReference>
<feature type="region of interest" description="Disordered" evidence="16">
    <location>
        <begin position="279"/>
        <end position="327"/>
    </location>
</feature>
<dbReference type="InterPro" id="IPR014857">
    <property type="entry name" value="Nse1_RING_C4HC3-type"/>
</dbReference>
<evidence type="ECO:0000256" key="7">
    <source>
        <dbReference type="ARBA" id="ARBA00022723"/>
    </source>
</evidence>
<comment type="caution">
    <text evidence="18">The sequence shown here is derived from an EMBL/GenBank/DDBJ whole genome shotgun (WGS) entry which is preliminary data.</text>
</comment>
<keyword evidence="7 15" id="KW-0479">Metal-binding</keyword>
<keyword evidence="12 15" id="KW-0233">DNA recombination</keyword>
<evidence type="ECO:0000259" key="17">
    <source>
        <dbReference type="Pfam" id="PF08746"/>
    </source>
</evidence>
<evidence type="ECO:0000256" key="9">
    <source>
        <dbReference type="ARBA" id="ARBA00022771"/>
    </source>
</evidence>
<dbReference type="Proteomes" id="UP000777438">
    <property type="component" value="Unassembled WGS sequence"/>
</dbReference>
<organism evidence="18 19">
    <name type="scientific">Thelonectria olida</name>
    <dbReference type="NCBI Taxonomy" id="1576542"/>
    <lineage>
        <taxon>Eukaryota</taxon>
        <taxon>Fungi</taxon>
        <taxon>Dikarya</taxon>
        <taxon>Ascomycota</taxon>
        <taxon>Pezizomycotina</taxon>
        <taxon>Sordariomycetes</taxon>
        <taxon>Hypocreomycetidae</taxon>
        <taxon>Hypocreales</taxon>
        <taxon>Nectriaceae</taxon>
        <taxon>Thelonectria</taxon>
    </lineage>
</organism>
<evidence type="ECO:0000256" key="13">
    <source>
        <dbReference type="ARBA" id="ARBA00023204"/>
    </source>
</evidence>
<comment type="similarity">
    <text evidence="3 15">Belongs to the NSE1 family.</text>
</comment>
<evidence type="ECO:0000256" key="12">
    <source>
        <dbReference type="ARBA" id="ARBA00023172"/>
    </source>
</evidence>
<feature type="compositionally biased region" description="Polar residues" evidence="16">
    <location>
        <begin position="148"/>
        <end position="161"/>
    </location>
</feature>
<keyword evidence="6 15" id="KW-0808">Transferase</keyword>
<keyword evidence="14 15" id="KW-0539">Nucleus</keyword>
<evidence type="ECO:0000256" key="8">
    <source>
        <dbReference type="ARBA" id="ARBA00022763"/>
    </source>
</evidence>
<evidence type="ECO:0000256" key="1">
    <source>
        <dbReference type="ARBA" id="ARBA00000900"/>
    </source>
</evidence>
<keyword evidence="11 15" id="KW-0862">Zinc</keyword>
<feature type="domain" description="Non-structural maintenance of chromosomes element 1 RING C4HC3-type" evidence="17">
    <location>
        <begin position="226"/>
        <end position="268"/>
    </location>
</feature>
<comment type="catalytic activity">
    <reaction evidence="1 15">
        <text>S-ubiquitinyl-[E2 ubiquitin-conjugating enzyme]-L-cysteine + [acceptor protein]-L-lysine = [E2 ubiquitin-conjugating enzyme]-L-cysteine + N(6)-ubiquitinyl-[acceptor protein]-L-lysine.</text>
        <dbReference type="EC" id="2.3.2.27"/>
    </reaction>
</comment>
<evidence type="ECO:0000256" key="5">
    <source>
        <dbReference type="ARBA" id="ARBA00019422"/>
    </source>
</evidence>
<feature type="compositionally biased region" description="Gly residues" evidence="16">
    <location>
        <begin position="285"/>
        <end position="295"/>
    </location>
</feature>
<feature type="compositionally biased region" description="Acidic residues" evidence="16">
    <location>
        <begin position="308"/>
        <end position="327"/>
    </location>
</feature>
<evidence type="ECO:0000256" key="15">
    <source>
        <dbReference type="RuleBase" id="RU368018"/>
    </source>
</evidence>
<protein>
    <recommendedName>
        <fullName evidence="5 15">Non-structural maintenance of chromosomes element 1 homolog</fullName>
        <ecNumber evidence="4 15">2.3.2.27</ecNumber>
    </recommendedName>
</protein>
<evidence type="ECO:0000256" key="11">
    <source>
        <dbReference type="ARBA" id="ARBA00022833"/>
    </source>
</evidence>
<dbReference type="InterPro" id="IPR036388">
    <property type="entry name" value="WH-like_DNA-bd_sf"/>
</dbReference>
<evidence type="ECO:0000313" key="19">
    <source>
        <dbReference type="Proteomes" id="UP000777438"/>
    </source>
</evidence>
<feature type="compositionally biased region" description="Low complexity" evidence="16">
    <location>
        <begin position="296"/>
        <end position="307"/>
    </location>
</feature>
<evidence type="ECO:0000256" key="4">
    <source>
        <dbReference type="ARBA" id="ARBA00012483"/>
    </source>
</evidence>
<gene>
    <name evidence="18" type="ORF">B0T10DRAFT_557513</name>
</gene>
<evidence type="ECO:0000256" key="14">
    <source>
        <dbReference type="ARBA" id="ARBA00023242"/>
    </source>
</evidence>
<dbReference type="EMBL" id="JAGPYM010000004">
    <property type="protein sequence ID" value="KAH6895286.1"/>
    <property type="molecule type" value="Genomic_DNA"/>
</dbReference>
<dbReference type="Gene3D" id="3.90.1150.220">
    <property type="match status" value="1"/>
</dbReference>
<proteinExistence type="inferred from homology"/>
<dbReference type="EC" id="2.3.2.27" evidence="4 15"/>
<dbReference type="InterPro" id="IPR013083">
    <property type="entry name" value="Znf_RING/FYVE/PHD"/>
</dbReference>
<comment type="function">
    <text evidence="15">Acts in a DNA repair pathway for removal of UV-induced DNA damage that is distinct from classical nucleotide excision repair and in repair of ionizing radiation damage. Functions in homologous recombination repair of DNA double strand breaks and in recovery of stalled replication forks.</text>
</comment>
<dbReference type="InterPro" id="IPR011513">
    <property type="entry name" value="Nse1"/>
</dbReference>
<accession>A0A9P9ATJ8</accession>
<keyword evidence="13 15" id="KW-0234">DNA repair</keyword>
<evidence type="ECO:0000256" key="3">
    <source>
        <dbReference type="ARBA" id="ARBA00010258"/>
    </source>
</evidence>
<sequence>MAQPQFTDANRAFLQAIMARGTITFEESRPILSAIYNADQAEKDCRPEMIGETEFQNFIDVASAASSMFDFEIRSTVHQVTKQRIYALVNTTSDPQTQLATTYSPDELSFINRVLDTMFDKHNSPRQEVLAITEMQAIKVARPDRRQSTQVDPDTSSTQTPADKGLKHSEVETVLAGLVEAGWFERSRGSYYTLSPRALLELRPWLIETYNDPDAAVDEWQRIKFCEACKDIVTIGLRCREPECTFRIHDICEDAFWRTRKDKKCPKCSNEWTGDKYVGERAVRGSGGQRGGQSRGGASRRSTANEAIPEDSEEEDAEGSDENLYDA</sequence>
<evidence type="ECO:0000256" key="6">
    <source>
        <dbReference type="ARBA" id="ARBA00022679"/>
    </source>
</evidence>
<dbReference type="Pfam" id="PF07574">
    <property type="entry name" value="SMC_Nse1"/>
    <property type="match status" value="1"/>
</dbReference>
<keyword evidence="8 15" id="KW-0227">DNA damage</keyword>